<dbReference type="Proteomes" id="UP000515237">
    <property type="component" value="Chromosome"/>
</dbReference>
<evidence type="ECO:0008006" key="3">
    <source>
        <dbReference type="Google" id="ProtNLM"/>
    </source>
</evidence>
<evidence type="ECO:0000313" key="2">
    <source>
        <dbReference type="Proteomes" id="UP000515237"/>
    </source>
</evidence>
<evidence type="ECO:0000313" key="1">
    <source>
        <dbReference type="EMBL" id="QNF34614.1"/>
    </source>
</evidence>
<organism evidence="1 2">
    <name type="scientific">Adhaeribacter swui</name>
    <dbReference type="NCBI Taxonomy" id="2086471"/>
    <lineage>
        <taxon>Bacteria</taxon>
        <taxon>Pseudomonadati</taxon>
        <taxon>Bacteroidota</taxon>
        <taxon>Cytophagia</taxon>
        <taxon>Cytophagales</taxon>
        <taxon>Hymenobacteraceae</taxon>
        <taxon>Adhaeribacter</taxon>
    </lineage>
</organism>
<reference evidence="1 2" key="1">
    <citation type="journal article" date="2018" name="Int. J. Syst. Evol. Microbiol.">
        <title>Adhaeribacter swui sp. nov., isolated from wet mud.</title>
        <authorList>
            <person name="Kim D.U."/>
            <person name="Kim K.W."/>
            <person name="Kang M.S."/>
            <person name="Kim J.Y."/>
            <person name="Jang J.H."/>
            <person name="Kim M.K."/>
        </authorList>
    </citation>
    <scope>NUCLEOTIDE SEQUENCE [LARGE SCALE GENOMIC DNA]</scope>
    <source>
        <strain evidence="1 2">KCTC 52873</strain>
    </source>
</reference>
<accession>A0A7G7GBT0</accession>
<dbReference type="SUPFAM" id="SSF56059">
    <property type="entry name" value="Glutathione synthetase ATP-binding domain-like"/>
    <property type="match status" value="1"/>
</dbReference>
<proteinExistence type="predicted"/>
<dbReference type="AlphaFoldDB" id="A0A7G7GBT0"/>
<sequence length="395" mass="45426">MIKDTRSAYNAAFTEVAYQQLLADLNHNLEKKIEFRVAETPVFLTPEFKNKLIKAGDDLVSTIKKENFKKLTENAIPENWRVAHENSHPHFLTFDFAVTRDNTGALTPKLIELQGFPSLYGFQAKLAQAYQNNFPVSRGFTPFFNHLDQESYIALLRQTIIGNSLPEEVILLDIDAFEQKTAVDFFITAEYLGIAVVALHELQQKDNIFYYFRNGKQHQVKKIYNRLIFDEVPNQKAAFLKIPDLLTTKAIDWVTHPNWFYRISKYTMPFLESEFVPATHFLSELKTIPDNLDNYVLKPLFSFAGQGVIIDVTEQDIQAIADPENWILQEKVTYEPVIETPDGPVKCEIRLMYLWPDQDTEPTLAISLARLSRGKMIGVRYNKDFSWVGGSVCLI</sequence>
<name>A0A7G7GBT0_9BACT</name>
<protein>
    <recommendedName>
        <fullName evidence="3">Circularly permuted type 2 ATP-grasp protein</fullName>
    </recommendedName>
</protein>
<dbReference type="RefSeq" id="WP_185271109.1">
    <property type="nucleotide sequence ID" value="NZ_CP055156.1"/>
</dbReference>
<keyword evidence="2" id="KW-1185">Reference proteome</keyword>
<gene>
    <name evidence="1" type="ORF">HUW51_18460</name>
</gene>
<dbReference type="EMBL" id="CP055156">
    <property type="protein sequence ID" value="QNF34614.1"/>
    <property type="molecule type" value="Genomic_DNA"/>
</dbReference>
<dbReference type="KEGG" id="aswu:HUW51_18460"/>